<keyword evidence="4 8" id="KW-1133">Transmembrane helix</keyword>
<feature type="region of interest" description="Disordered" evidence="7">
    <location>
        <begin position="473"/>
        <end position="498"/>
    </location>
</feature>
<dbReference type="InterPro" id="IPR003856">
    <property type="entry name" value="LPS_length_determ_N"/>
</dbReference>
<evidence type="ECO:0000256" key="3">
    <source>
        <dbReference type="ARBA" id="ARBA00022692"/>
    </source>
</evidence>
<comment type="subcellular location">
    <subcellularLocation>
        <location evidence="1">Cell membrane</location>
        <topology evidence="1">Multi-pass membrane protein</topology>
    </subcellularLocation>
</comment>
<keyword evidence="12" id="KW-1185">Reference proteome</keyword>
<dbReference type="RefSeq" id="WP_184155996.1">
    <property type="nucleotide sequence ID" value="NZ_JACHKA010000001.1"/>
</dbReference>
<keyword evidence="5 8" id="KW-0472">Membrane</keyword>
<dbReference type="EMBL" id="JACHKA010000001">
    <property type="protein sequence ID" value="MBB5987455.1"/>
    <property type="molecule type" value="Genomic_DNA"/>
</dbReference>
<evidence type="ECO:0000256" key="1">
    <source>
        <dbReference type="ARBA" id="ARBA00004651"/>
    </source>
</evidence>
<name>A0ABR6NJK5_9SPHN</name>
<feature type="transmembrane region" description="Helical" evidence="8">
    <location>
        <begin position="414"/>
        <end position="437"/>
    </location>
</feature>
<evidence type="ECO:0000256" key="2">
    <source>
        <dbReference type="ARBA" id="ARBA00022475"/>
    </source>
</evidence>
<comment type="caution">
    <text evidence="11">The sequence shown here is derived from an EMBL/GenBank/DDBJ whole genome shotgun (WGS) entry which is preliminary data.</text>
</comment>
<feature type="domain" description="Tyrosine-protein kinase G-rich" evidence="10">
    <location>
        <begin position="371"/>
        <end position="432"/>
    </location>
</feature>
<dbReference type="Proteomes" id="UP001138540">
    <property type="component" value="Unassembled WGS sequence"/>
</dbReference>
<evidence type="ECO:0000256" key="4">
    <source>
        <dbReference type="ARBA" id="ARBA00022989"/>
    </source>
</evidence>
<evidence type="ECO:0000256" key="6">
    <source>
        <dbReference type="SAM" id="Coils"/>
    </source>
</evidence>
<dbReference type="InterPro" id="IPR050445">
    <property type="entry name" value="Bact_polysacc_biosynth/exp"/>
</dbReference>
<proteinExistence type="predicted"/>
<feature type="transmembrane region" description="Helical" evidence="8">
    <location>
        <begin position="32"/>
        <end position="52"/>
    </location>
</feature>
<evidence type="ECO:0000256" key="8">
    <source>
        <dbReference type="SAM" id="Phobius"/>
    </source>
</evidence>
<dbReference type="PANTHER" id="PTHR32309">
    <property type="entry name" value="TYROSINE-PROTEIN KINASE"/>
    <property type="match status" value="1"/>
</dbReference>
<feature type="compositionally biased region" description="Acidic residues" evidence="7">
    <location>
        <begin position="481"/>
        <end position="491"/>
    </location>
</feature>
<keyword evidence="6" id="KW-0175">Coiled coil</keyword>
<evidence type="ECO:0000256" key="5">
    <source>
        <dbReference type="ARBA" id="ARBA00023136"/>
    </source>
</evidence>
<evidence type="ECO:0000259" key="10">
    <source>
        <dbReference type="Pfam" id="PF13807"/>
    </source>
</evidence>
<reference evidence="11 12" key="1">
    <citation type="submission" date="2020-08" db="EMBL/GenBank/DDBJ databases">
        <title>Exploring microbial biodiversity for novel pathways involved in the catabolism of aromatic compounds derived from lignin.</title>
        <authorList>
            <person name="Elkins J."/>
        </authorList>
    </citation>
    <scope>NUCLEOTIDE SEQUENCE [LARGE SCALE GENOMIC DNA]</scope>
    <source>
        <strain evidence="11 12">B1D3A</strain>
    </source>
</reference>
<feature type="coiled-coil region" evidence="6">
    <location>
        <begin position="310"/>
        <end position="375"/>
    </location>
</feature>
<sequence>MNNLQVHYDMADETSRSSFIPYLPSIIMQRKWLVIIPTLLALIAAIAAAFLLPTRYQSRAVLLVEAPLLAGEVALDMTGAQVVDQRIARIRQQVLSRPQLIELIQRNGLYQTELSTSSLSEVISKMRSDIEIAPVRADIQSGARGQRSTIAFGMSFSYSDPVKAQAVAQALTERVLQIDSSKTAQQVVSTVQFLSDQEAELAAQIQQLSSQITDVKARNGLSFVNNVGGSGLGSLDGQIAALQASNMQLNAQRDMTQTAAERDPIVAQAEQNLALARSKYSERHPDVVLAKQRLEEARELGKVNQQRIPMDRVEAQIAFNNRQLAALQAARAAEMERQMAIAGAQARAPMVQQEISQLQERLNILNTNYQRVSNQLMAAKAGQKAEDEQQGERLSVIDPAAIPDEPVSPNRPMIIAMVTGAGLAFGLGLILLIELVMKPIRDAGAVALATGEAPLVVIPTILSKGERQRKGWKALWPFGGSDDDDDEDEDDEPKKKKK</sequence>
<dbReference type="Pfam" id="PF02706">
    <property type="entry name" value="Wzz"/>
    <property type="match status" value="1"/>
</dbReference>
<feature type="domain" description="Polysaccharide chain length determinant N-terminal" evidence="9">
    <location>
        <begin position="25"/>
        <end position="101"/>
    </location>
</feature>
<evidence type="ECO:0000259" key="9">
    <source>
        <dbReference type="Pfam" id="PF02706"/>
    </source>
</evidence>
<evidence type="ECO:0000313" key="12">
    <source>
        <dbReference type="Proteomes" id="UP001138540"/>
    </source>
</evidence>
<accession>A0ABR6NJK5</accession>
<dbReference type="InterPro" id="IPR032807">
    <property type="entry name" value="GNVR"/>
</dbReference>
<dbReference type="Pfam" id="PF13807">
    <property type="entry name" value="GNVR"/>
    <property type="match status" value="1"/>
</dbReference>
<protein>
    <submittedName>
        <fullName evidence="11">Uncharacterized protein involved in exopolysaccharide biosynthesis</fullName>
    </submittedName>
</protein>
<organism evidence="11 12">
    <name type="scientific">Sphingobium lignivorans</name>
    <dbReference type="NCBI Taxonomy" id="2735886"/>
    <lineage>
        <taxon>Bacteria</taxon>
        <taxon>Pseudomonadati</taxon>
        <taxon>Pseudomonadota</taxon>
        <taxon>Alphaproteobacteria</taxon>
        <taxon>Sphingomonadales</taxon>
        <taxon>Sphingomonadaceae</taxon>
        <taxon>Sphingobium</taxon>
    </lineage>
</organism>
<keyword evidence="2" id="KW-1003">Cell membrane</keyword>
<evidence type="ECO:0000256" key="7">
    <source>
        <dbReference type="SAM" id="MobiDB-lite"/>
    </source>
</evidence>
<dbReference type="PANTHER" id="PTHR32309:SF13">
    <property type="entry name" value="FERRIC ENTEROBACTIN TRANSPORT PROTEIN FEPE"/>
    <property type="match status" value="1"/>
</dbReference>
<gene>
    <name evidence="11" type="ORF">HNP60_003429</name>
</gene>
<feature type="coiled-coil region" evidence="6">
    <location>
        <begin position="191"/>
        <end position="218"/>
    </location>
</feature>
<evidence type="ECO:0000313" key="11">
    <source>
        <dbReference type="EMBL" id="MBB5987455.1"/>
    </source>
</evidence>
<keyword evidence="3 8" id="KW-0812">Transmembrane</keyword>